<evidence type="ECO:0000259" key="1">
    <source>
        <dbReference type="Pfam" id="PF00501"/>
    </source>
</evidence>
<dbReference type="InterPro" id="IPR005914">
    <property type="entry name" value="Acac_CoA_synth"/>
</dbReference>
<dbReference type="Gene3D" id="3.40.50.12780">
    <property type="entry name" value="N-terminal domain of ligase-like"/>
    <property type="match status" value="1"/>
</dbReference>
<proteinExistence type="predicted"/>
<gene>
    <name evidence="2" type="ORF">BJX66DRAFT_347535</name>
</gene>
<dbReference type="NCBIfam" id="TIGR01217">
    <property type="entry name" value="ac_ac_CoA_syn"/>
    <property type="match status" value="1"/>
</dbReference>
<dbReference type="Proteomes" id="UP001610563">
    <property type="component" value="Unassembled WGS sequence"/>
</dbReference>
<dbReference type="InterPro" id="IPR020845">
    <property type="entry name" value="AMP-binding_CS"/>
</dbReference>
<name>A0ABR4FQ51_9EURO</name>
<reference evidence="2 3" key="1">
    <citation type="submission" date="2024-07" db="EMBL/GenBank/DDBJ databases">
        <title>Section-level genome sequencing and comparative genomics of Aspergillus sections Usti and Cavernicolus.</title>
        <authorList>
            <consortium name="Lawrence Berkeley National Laboratory"/>
            <person name="Nybo J.L."/>
            <person name="Vesth T.C."/>
            <person name="Theobald S."/>
            <person name="Frisvad J.C."/>
            <person name="Larsen T.O."/>
            <person name="Kjaerboelling I."/>
            <person name="Rothschild-Mancinelli K."/>
            <person name="Lyhne E.K."/>
            <person name="Kogle M.E."/>
            <person name="Barry K."/>
            <person name="Clum A."/>
            <person name="Na H."/>
            <person name="Ledsgaard L."/>
            <person name="Lin J."/>
            <person name="Lipzen A."/>
            <person name="Kuo A."/>
            <person name="Riley R."/>
            <person name="Mondo S."/>
            <person name="Labutti K."/>
            <person name="Haridas S."/>
            <person name="Pangalinan J."/>
            <person name="Salamov A.A."/>
            <person name="Simmons B.A."/>
            <person name="Magnuson J.K."/>
            <person name="Chen J."/>
            <person name="Drula E."/>
            <person name="Henrissat B."/>
            <person name="Wiebenga A."/>
            <person name="Lubbers R.J."/>
            <person name="Gomes A.C."/>
            <person name="Makela M.R."/>
            <person name="Stajich J."/>
            <person name="Grigoriev I.V."/>
            <person name="Mortensen U.H."/>
            <person name="De Vries R.P."/>
            <person name="Baker S.E."/>
            <person name="Andersen M.R."/>
        </authorList>
    </citation>
    <scope>NUCLEOTIDE SEQUENCE [LARGE SCALE GENOMIC DNA]</scope>
    <source>
        <strain evidence="2 3">CBS 209.92</strain>
    </source>
</reference>
<organism evidence="2 3">
    <name type="scientific">Aspergillus keveii</name>
    <dbReference type="NCBI Taxonomy" id="714993"/>
    <lineage>
        <taxon>Eukaryota</taxon>
        <taxon>Fungi</taxon>
        <taxon>Dikarya</taxon>
        <taxon>Ascomycota</taxon>
        <taxon>Pezizomycotina</taxon>
        <taxon>Eurotiomycetes</taxon>
        <taxon>Eurotiomycetidae</taxon>
        <taxon>Eurotiales</taxon>
        <taxon>Aspergillaceae</taxon>
        <taxon>Aspergillus</taxon>
        <taxon>Aspergillus subgen. Nidulantes</taxon>
    </lineage>
</organism>
<feature type="domain" description="AMP-dependent synthetase/ligase" evidence="1">
    <location>
        <begin position="121"/>
        <end position="485"/>
    </location>
</feature>
<evidence type="ECO:0000313" key="3">
    <source>
        <dbReference type="Proteomes" id="UP001610563"/>
    </source>
</evidence>
<sequence>MASEPAPQPIWQPVQPASQIPMNIYREHINHKFTQNLQSSHDLHRWSVTHPHDFWIDLHSYTDIVPPLPSYMTTAYDPNLPMSAVPKFFEGATVNYAENVFHGKELHMTALIGIREGQGLDGDVWTWGKLHETVRKLRSALLHSGIRSGDRVGAVISTSVWSVALLLAAASMGAVWTSIAPDIGEEGCVSRLDQISPKILFADSSSTFKGKSHSNVDKIRNIVDRLNQTPQVILIPLSGEANLELDLDPPFPSLDTFLARAHPSDPLDFTRVPYSHPLYILYTSGTTGAPKCLVHAHSVILQHKKTSLLHNSLTQSDTVFQYSSTSWVLWNIMVGHLAVGATLILYDGSPLYPTPAAMLRIVEHHRVSYWGTSPRYLQELEMSGVVPKDNTDLSALRMVQTGGSHLAASQYHWFYASFPQNIHLTSVTGGTDLVTSWVGTDPVGPVYPGEIQLPMLGQDVDIVDPTTGESIRESGRQGEFVCRTPFPSMPVFFWGDDEAMSRYRETYFDLFPDVWAQHDWASCNPATRGWRIHGRSDGVLNPQGIRFGSSDIYSIVEAVPFNKTISTTLCVGRRRAALNDTDETVFLFVVMQPPHRLSRDLVRDLKDAIRRGLSSRHVPRFVLDVPAIPVTVNGKKIETLVKRVICSGELPRTVSNTVQNPGCLGEFRRFYDFDSDLDGGERAAKL</sequence>
<dbReference type="PANTHER" id="PTHR42921:SF4">
    <property type="entry name" value="ACETOACETYL-COA SYNTHASE (AFU_ORTHOLOGUE AFUA_8G04770)"/>
    <property type="match status" value="1"/>
</dbReference>
<dbReference type="PANTHER" id="PTHR42921">
    <property type="entry name" value="ACETOACETYL-COA SYNTHETASE"/>
    <property type="match status" value="1"/>
</dbReference>
<accession>A0ABR4FQ51</accession>
<protein>
    <recommendedName>
        <fullName evidence="1">AMP-dependent synthetase/ligase domain-containing protein</fullName>
    </recommendedName>
</protein>
<dbReference type="Pfam" id="PF00501">
    <property type="entry name" value="AMP-binding"/>
    <property type="match status" value="1"/>
</dbReference>
<dbReference type="EMBL" id="JBFTWV010000146">
    <property type="protein sequence ID" value="KAL2785392.1"/>
    <property type="molecule type" value="Genomic_DNA"/>
</dbReference>
<dbReference type="SUPFAM" id="SSF56801">
    <property type="entry name" value="Acetyl-CoA synthetase-like"/>
    <property type="match status" value="1"/>
</dbReference>
<evidence type="ECO:0000313" key="2">
    <source>
        <dbReference type="EMBL" id="KAL2785392.1"/>
    </source>
</evidence>
<dbReference type="InterPro" id="IPR045851">
    <property type="entry name" value="AMP-bd_C_sf"/>
</dbReference>
<comment type="caution">
    <text evidence="2">The sequence shown here is derived from an EMBL/GenBank/DDBJ whole genome shotgun (WGS) entry which is preliminary data.</text>
</comment>
<keyword evidence="3" id="KW-1185">Reference proteome</keyword>
<dbReference type="InterPro" id="IPR000873">
    <property type="entry name" value="AMP-dep_synth/lig_dom"/>
</dbReference>
<dbReference type="Gene3D" id="3.30.300.30">
    <property type="match status" value="1"/>
</dbReference>
<dbReference type="PROSITE" id="PS00455">
    <property type="entry name" value="AMP_BINDING"/>
    <property type="match status" value="1"/>
</dbReference>
<dbReference type="InterPro" id="IPR042099">
    <property type="entry name" value="ANL_N_sf"/>
</dbReference>